<evidence type="ECO:0000313" key="4">
    <source>
        <dbReference type="Proteomes" id="UP000006906"/>
    </source>
</evidence>
<dbReference type="GeneID" id="5725517"/>
<feature type="domain" description="RAP" evidence="2">
    <location>
        <begin position="1330"/>
        <end position="1392"/>
    </location>
</feature>
<dbReference type="STRING" id="3055.A0A2K3E2R3"/>
<dbReference type="InterPro" id="IPR050870">
    <property type="entry name" value="FAST_kinase"/>
</dbReference>
<dbReference type="InterPro" id="IPR013584">
    <property type="entry name" value="RAP"/>
</dbReference>
<organism evidence="3 4">
    <name type="scientific">Chlamydomonas reinhardtii</name>
    <name type="common">Chlamydomonas smithii</name>
    <dbReference type="NCBI Taxonomy" id="3055"/>
    <lineage>
        <taxon>Eukaryota</taxon>
        <taxon>Viridiplantae</taxon>
        <taxon>Chlorophyta</taxon>
        <taxon>core chlorophytes</taxon>
        <taxon>Chlorophyceae</taxon>
        <taxon>CS clade</taxon>
        <taxon>Chlamydomonadales</taxon>
        <taxon>Chlamydomonadaceae</taxon>
        <taxon>Chlamydomonas</taxon>
    </lineage>
</organism>
<feature type="compositionally biased region" description="Low complexity" evidence="1">
    <location>
        <begin position="821"/>
        <end position="832"/>
    </location>
</feature>
<dbReference type="Proteomes" id="UP000006906">
    <property type="component" value="Chromosome 2"/>
</dbReference>
<dbReference type="GO" id="GO:0003723">
    <property type="term" value="F:RNA binding"/>
    <property type="evidence" value="ECO:0000318"/>
    <property type="project" value="GO_Central"/>
</dbReference>
<dbReference type="Gramene" id="PNW87047">
    <property type="protein sequence ID" value="PNW87047"/>
    <property type="gene ID" value="CHLRE_02g106700v5"/>
</dbReference>
<feature type="region of interest" description="Disordered" evidence="1">
    <location>
        <begin position="394"/>
        <end position="438"/>
    </location>
</feature>
<accession>A0A2K3E2R3</accession>
<dbReference type="EMBL" id="CM008963">
    <property type="protein sequence ID" value="PNW87047.1"/>
    <property type="molecule type" value="Genomic_DNA"/>
</dbReference>
<dbReference type="PANTHER" id="PTHR21228">
    <property type="entry name" value="FAST LEU-RICH DOMAIN-CONTAINING"/>
    <property type="match status" value="1"/>
</dbReference>
<feature type="compositionally biased region" description="Pro residues" evidence="1">
    <location>
        <begin position="302"/>
        <end position="314"/>
    </location>
</feature>
<evidence type="ECO:0000256" key="1">
    <source>
        <dbReference type="SAM" id="MobiDB-lite"/>
    </source>
</evidence>
<feature type="compositionally biased region" description="Low complexity" evidence="1">
    <location>
        <begin position="186"/>
        <end position="199"/>
    </location>
</feature>
<keyword evidence="4" id="KW-1185">Reference proteome</keyword>
<dbReference type="GO" id="GO:0005759">
    <property type="term" value="C:mitochondrial matrix"/>
    <property type="evidence" value="ECO:0000318"/>
    <property type="project" value="GO_Central"/>
</dbReference>
<feature type="region of interest" description="Disordered" evidence="1">
    <location>
        <begin position="792"/>
        <end position="832"/>
    </location>
</feature>
<feature type="compositionally biased region" description="Gly residues" evidence="1">
    <location>
        <begin position="261"/>
        <end position="272"/>
    </location>
</feature>
<feature type="region of interest" description="Disordered" evidence="1">
    <location>
        <begin position="1236"/>
        <end position="1279"/>
    </location>
</feature>
<dbReference type="ExpressionAtlas" id="A0A2K3E2R3">
    <property type="expression patterns" value="baseline and differential"/>
</dbReference>
<feature type="compositionally biased region" description="Low complexity" evidence="1">
    <location>
        <begin position="793"/>
        <end position="802"/>
    </location>
</feature>
<dbReference type="OMA" id="GPFKPQA"/>
<dbReference type="PROSITE" id="PS51286">
    <property type="entry name" value="RAP"/>
    <property type="match status" value="1"/>
</dbReference>
<dbReference type="GO" id="GO:0035770">
    <property type="term" value="C:ribonucleoprotein granule"/>
    <property type="evidence" value="ECO:0000318"/>
    <property type="project" value="GO_Central"/>
</dbReference>
<feature type="compositionally biased region" description="Acidic residues" evidence="1">
    <location>
        <begin position="1268"/>
        <end position="1279"/>
    </location>
</feature>
<feature type="compositionally biased region" description="Low complexity" evidence="1">
    <location>
        <begin position="394"/>
        <end position="415"/>
    </location>
</feature>
<feature type="compositionally biased region" description="Low complexity" evidence="1">
    <location>
        <begin position="315"/>
        <end position="327"/>
    </location>
</feature>
<dbReference type="GO" id="GO:0009507">
    <property type="term" value="C:chloroplast"/>
    <property type="evidence" value="ECO:0007669"/>
    <property type="project" value="GOC"/>
</dbReference>
<feature type="region of interest" description="Disordered" evidence="1">
    <location>
        <begin position="149"/>
        <end position="343"/>
    </location>
</feature>
<name>A0A2K3E2R3_CHLRE</name>
<dbReference type="InParanoid" id="A0A2K3E2R3"/>
<dbReference type="GO" id="GO:0000963">
    <property type="term" value="P:mitochondrial RNA processing"/>
    <property type="evidence" value="ECO:0000318"/>
    <property type="project" value="GO_Central"/>
</dbReference>
<dbReference type="GO" id="GO:0044528">
    <property type="term" value="P:regulation of mitochondrial mRNA stability"/>
    <property type="evidence" value="ECO:0000318"/>
    <property type="project" value="GO_Central"/>
</dbReference>
<sequence length="1405" mass="146764">MHPSVLTATAGSGAPLALGPSAPPLPGLRARLPAPGGGLLAVGGWRLHQAVGCQTTQSSGSRLVAPQPRGDVAAAAAAAWGPAALVGCGPPHSFAGQLPLSTPLPLSGSGSGSEWVPSFDNMRPAAALPLHRSVRRTVVALCATTAASSSNAASAPLRRRSAKESVAGDYADPRQPRAAEAAPSTAVPEPAGGPAAVAAKPDRPRAPRRGSSANGAVVSGAGRGAAGGAEQPARAAPGPQPQQGADLGPRKLAPQWRPRAGGAGGAAGGRGAGPQRDRPEGANPAAAAAAGRGAAAAAAAAPRPPQPRAPPAAPAAPAAPAVPARPRLQAQVSTNPWKTTIRDRMDFENECPDIGRMEQLVARSAHTWHPVVICAGLNRVVQLYDAQQRYQQRRNSSFSAGRSNAGSGSGDSSSGSSGGSGQLSPRGPTVQRPRERRVASDPFHRVVDILHAAAKPHIANMLTSRYAVNTLWVSAKIGYWGTDGGAVIKMMLERLKAQDYLLLRSAAAQGHSNLWWALSQLEQMREAAALAAGCAAEDPEGAATAIAPALAGPAGGAQDLLSVSADVIKRTAVLDPAAWKPQELANMILAHARLSPHVHDPELVAHLVSHFVAHPGPFKPQAISNVLYALGELFGFRTGGVASAQPGAMTGSYDEEGADGGLPLPPPDLLEQQQTLQLHQQRQPTKPAQTAVESVEGAWSRAGRVDYADIPWTASSASQGQSAGPGRPVRLWKLSPHPDYPQLHAHCRALAALALRQGLGAFNPQELSNLVYACSKLGVWLPPKRPSRLAKFAAAEADAAAEAEAKPTPPPPPPPSLRTRSGPPDASAGAGARTAFGGALADRQADIAAAMARARCKSVQHFDTQLGARFEIEMEPGDQQQLQQQQAEAGPDGSSAAAAAAQWQLPADPAFAMRDFVVLLGEEIRERLLVAPHTYVSQALSNSLYALVAVGYRSQGLMDAAVAALLRGCGMESAKAQEWTLLLWAIASVRYQPPPSVASFLLEHATTRLWVGSDYMCVPTVIWAATVTDMYHPQLVDWVTRCVKHSGPARLLPFGLTNLLWAMSALPPGAVARHAELVDMLLGEVEALGGAAIGTRGRVQLWQTLVEIEAARAHEAAASRGVRSKADILSRPTRGPREMGPAGAAAAVGAAASGSDVRGDGGGGGLRVRRLPADLTAWCKREMVSLTSLIPQGTTTTLQLDVAGCALFLMLRGKAELSSLITQQLETQRLLGIHQRQLKRMASSQPEPAKPVRRKAPRSLKASAGAESEGEGEVAAGEDEVEVEAGGVEVAEVSAGPALTRVVRVEQEWLVEALGLRVDIYVWLSDGREVAIEVDGPMHYTSNRLIVKLPRARLRDRQLERVLGRGNLVCVPYWEWDALGTDQTTKCAYLARKLGLVAHAHARGE</sequence>
<dbReference type="OrthoDB" id="544297at2759"/>
<proteinExistence type="predicted"/>
<feature type="region of interest" description="Disordered" evidence="1">
    <location>
        <begin position="876"/>
        <end position="899"/>
    </location>
</feature>
<protein>
    <recommendedName>
        <fullName evidence="2">RAP domain-containing protein</fullName>
    </recommendedName>
</protein>
<dbReference type="GO" id="GO:1901259">
    <property type="term" value="P:chloroplast rRNA processing"/>
    <property type="evidence" value="ECO:0000318"/>
    <property type="project" value="GO_Central"/>
</dbReference>
<feature type="compositionally biased region" description="Low complexity" evidence="1">
    <location>
        <begin position="281"/>
        <end position="301"/>
    </location>
</feature>
<dbReference type="KEGG" id="cre:CHLRE_02g106700v5"/>
<reference evidence="3 4" key="1">
    <citation type="journal article" date="2007" name="Science">
        <title>The Chlamydomonas genome reveals the evolution of key animal and plant functions.</title>
        <authorList>
            <person name="Merchant S.S."/>
            <person name="Prochnik S.E."/>
            <person name="Vallon O."/>
            <person name="Harris E.H."/>
            <person name="Karpowicz S.J."/>
            <person name="Witman G.B."/>
            <person name="Terry A."/>
            <person name="Salamov A."/>
            <person name="Fritz-Laylin L.K."/>
            <person name="Marechal-Drouard L."/>
            <person name="Marshall W.F."/>
            <person name="Qu L.H."/>
            <person name="Nelson D.R."/>
            <person name="Sanderfoot A.A."/>
            <person name="Spalding M.H."/>
            <person name="Kapitonov V.V."/>
            <person name="Ren Q."/>
            <person name="Ferris P."/>
            <person name="Lindquist E."/>
            <person name="Shapiro H."/>
            <person name="Lucas S.M."/>
            <person name="Grimwood J."/>
            <person name="Schmutz J."/>
            <person name="Cardol P."/>
            <person name="Cerutti H."/>
            <person name="Chanfreau G."/>
            <person name="Chen C.L."/>
            <person name="Cognat V."/>
            <person name="Croft M.T."/>
            <person name="Dent R."/>
            <person name="Dutcher S."/>
            <person name="Fernandez E."/>
            <person name="Fukuzawa H."/>
            <person name="Gonzalez-Ballester D."/>
            <person name="Gonzalez-Halphen D."/>
            <person name="Hallmann A."/>
            <person name="Hanikenne M."/>
            <person name="Hippler M."/>
            <person name="Inwood W."/>
            <person name="Jabbari K."/>
            <person name="Kalanon M."/>
            <person name="Kuras R."/>
            <person name="Lefebvre P.A."/>
            <person name="Lemaire S.D."/>
            <person name="Lobanov A.V."/>
            <person name="Lohr M."/>
            <person name="Manuell A."/>
            <person name="Meier I."/>
            <person name="Mets L."/>
            <person name="Mittag M."/>
            <person name="Mittelmeier T."/>
            <person name="Moroney J.V."/>
            <person name="Moseley J."/>
            <person name="Napoli C."/>
            <person name="Nedelcu A.M."/>
            <person name="Niyogi K."/>
            <person name="Novoselov S.V."/>
            <person name="Paulsen I.T."/>
            <person name="Pazour G."/>
            <person name="Purton S."/>
            <person name="Ral J.P."/>
            <person name="Riano-Pachon D.M."/>
            <person name="Riekhof W."/>
            <person name="Rymarquis L."/>
            <person name="Schroda M."/>
            <person name="Stern D."/>
            <person name="Umen J."/>
            <person name="Willows R."/>
            <person name="Wilson N."/>
            <person name="Zimmer S.L."/>
            <person name="Allmer J."/>
            <person name="Balk J."/>
            <person name="Bisova K."/>
            <person name="Chen C.J."/>
            <person name="Elias M."/>
            <person name="Gendler K."/>
            <person name="Hauser C."/>
            <person name="Lamb M.R."/>
            <person name="Ledford H."/>
            <person name="Long J.C."/>
            <person name="Minagawa J."/>
            <person name="Page M.D."/>
            <person name="Pan J."/>
            <person name="Pootakham W."/>
            <person name="Roje S."/>
            <person name="Rose A."/>
            <person name="Stahlberg E."/>
            <person name="Terauchi A.M."/>
            <person name="Yang P."/>
            <person name="Ball S."/>
            <person name="Bowler C."/>
            <person name="Dieckmann C.L."/>
            <person name="Gladyshev V.N."/>
            <person name="Green P."/>
            <person name="Jorgensen R."/>
            <person name="Mayfield S."/>
            <person name="Mueller-Roeber B."/>
            <person name="Rajamani S."/>
            <person name="Sayre R.T."/>
            <person name="Brokstein P."/>
            <person name="Dubchak I."/>
            <person name="Goodstein D."/>
            <person name="Hornick L."/>
            <person name="Huang Y.W."/>
            <person name="Jhaveri J."/>
            <person name="Luo Y."/>
            <person name="Martinez D."/>
            <person name="Ngau W.C."/>
            <person name="Otillar B."/>
            <person name="Poliakov A."/>
            <person name="Porter A."/>
            <person name="Szajkowski L."/>
            <person name="Werner G."/>
            <person name="Zhou K."/>
            <person name="Grigoriev I.V."/>
            <person name="Rokhsar D.S."/>
            <person name="Grossman A.R."/>
        </authorList>
    </citation>
    <scope>NUCLEOTIDE SEQUENCE [LARGE SCALE GENOMIC DNA]</scope>
    <source>
        <strain evidence="4">CC-503</strain>
    </source>
</reference>
<evidence type="ECO:0000259" key="2">
    <source>
        <dbReference type="PROSITE" id="PS51286"/>
    </source>
</evidence>
<feature type="region of interest" description="Disordered" evidence="1">
    <location>
        <begin position="1124"/>
        <end position="1165"/>
    </location>
</feature>
<feature type="compositionally biased region" description="Low complexity" evidence="1">
    <location>
        <begin position="228"/>
        <end position="245"/>
    </location>
</feature>
<gene>
    <name evidence="3" type="ORF">CHLRE_02g106700v5</name>
</gene>
<feature type="compositionally biased region" description="Low complexity" evidence="1">
    <location>
        <begin position="209"/>
        <end position="220"/>
    </location>
</feature>
<feature type="compositionally biased region" description="Low complexity" evidence="1">
    <location>
        <begin position="1140"/>
        <end position="1156"/>
    </location>
</feature>
<dbReference type="RefSeq" id="XP_042927447.1">
    <property type="nucleotide sequence ID" value="XM_043059813.1"/>
</dbReference>
<dbReference type="PANTHER" id="PTHR21228:SF40">
    <property type="entry name" value="LD45607P"/>
    <property type="match status" value="1"/>
</dbReference>
<feature type="compositionally biased region" description="Low complexity" evidence="1">
    <location>
        <begin position="879"/>
        <end position="899"/>
    </location>
</feature>
<feature type="compositionally biased region" description="Pro residues" evidence="1">
    <location>
        <begin position="807"/>
        <end position="816"/>
    </location>
</feature>
<evidence type="ECO:0000313" key="3">
    <source>
        <dbReference type="EMBL" id="PNW87047.1"/>
    </source>
</evidence>